<protein>
    <submittedName>
        <fullName evidence="3">Cupin 2 domain-containing protein</fullName>
    </submittedName>
</protein>
<dbReference type="Proteomes" id="UP000077786">
    <property type="component" value="Unassembled WGS sequence"/>
</dbReference>
<dbReference type="PATRIC" id="fig|38307.3.peg.2667"/>
<comment type="caution">
    <text evidence="3">The sequence shown here is derived from an EMBL/GenBank/DDBJ whole genome shotgun (WGS) entry which is preliminary data.</text>
</comment>
<feature type="signal peptide" evidence="1">
    <location>
        <begin position="1"/>
        <end position="19"/>
    </location>
</feature>
<dbReference type="InterPro" id="IPR014710">
    <property type="entry name" value="RmlC-like_jellyroll"/>
</dbReference>
<dbReference type="InterPro" id="IPR011051">
    <property type="entry name" value="RmlC_Cupin_sf"/>
</dbReference>
<evidence type="ECO:0000313" key="3">
    <source>
        <dbReference type="EMBL" id="OAJ66821.1"/>
    </source>
</evidence>
<organism evidence="3 4">
    <name type="scientific">Gluconobacter cerinus</name>
    <dbReference type="NCBI Taxonomy" id="38307"/>
    <lineage>
        <taxon>Bacteria</taxon>
        <taxon>Pseudomonadati</taxon>
        <taxon>Pseudomonadota</taxon>
        <taxon>Alphaproteobacteria</taxon>
        <taxon>Acetobacterales</taxon>
        <taxon>Acetobacteraceae</taxon>
        <taxon>Gluconobacter</taxon>
    </lineage>
</organism>
<evidence type="ECO:0000256" key="1">
    <source>
        <dbReference type="SAM" id="SignalP"/>
    </source>
</evidence>
<feature type="chain" id="PRO_5008589982" evidence="1">
    <location>
        <begin position="20"/>
        <end position="141"/>
    </location>
</feature>
<gene>
    <name evidence="3" type="ORF">A0123_02556</name>
</gene>
<keyword evidence="1" id="KW-0732">Signal</keyword>
<evidence type="ECO:0000259" key="2">
    <source>
        <dbReference type="Pfam" id="PF07883"/>
    </source>
</evidence>
<dbReference type="SUPFAM" id="SSF51182">
    <property type="entry name" value="RmlC-like cupins"/>
    <property type="match status" value="1"/>
</dbReference>
<dbReference type="OrthoDB" id="7283489at2"/>
<dbReference type="RefSeq" id="WP_046901111.1">
    <property type="nucleotide sequence ID" value="NZ_LUTU01000013.1"/>
</dbReference>
<dbReference type="EMBL" id="LUTU01000013">
    <property type="protein sequence ID" value="OAJ66821.1"/>
    <property type="molecule type" value="Genomic_DNA"/>
</dbReference>
<dbReference type="Pfam" id="PF07883">
    <property type="entry name" value="Cupin_2"/>
    <property type="match status" value="1"/>
</dbReference>
<evidence type="ECO:0000313" key="4">
    <source>
        <dbReference type="Proteomes" id="UP000077786"/>
    </source>
</evidence>
<feature type="domain" description="Cupin type-2" evidence="2">
    <location>
        <begin position="57"/>
        <end position="125"/>
    </location>
</feature>
<dbReference type="AlphaFoldDB" id="A0A1B6VHX1"/>
<name>A0A1B6VHX1_9PROT</name>
<proteinExistence type="predicted"/>
<accession>A0A1B6VHX1</accession>
<dbReference type="InterPro" id="IPR013096">
    <property type="entry name" value="Cupin_2"/>
</dbReference>
<reference evidence="3 4" key="1">
    <citation type="submission" date="2016-03" db="EMBL/GenBank/DDBJ databases">
        <title>Draft genome sequence of Gluconobacter cerinus strain CECT 9110.</title>
        <authorList>
            <person name="Sainz F."/>
            <person name="Mas A."/>
            <person name="Torija M.J."/>
        </authorList>
    </citation>
    <scope>NUCLEOTIDE SEQUENCE [LARGE SCALE GENOMIC DNA]</scope>
    <source>
        <strain evidence="3 4">CECT 9110</strain>
    </source>
</reference>
<sequence>MKISLGILSLLFAPGLAAAQVVHPDHVPAIYPAPGSTLQEFIGIGAALPSHHQSIALFTLTAGTAYPESYNRHSEEIFLIHEGEGTVWLGDQANSVKAGDIIRLSPHLKHKIAAAPHSPLSFYAISAPPFTADDYVQTPPR</sequence>
<dbReference type="Gene3D" id="2.60.120.10">
    <property type="entry name" value="Jelly Rolls"/>
    <property type="match status" value="1"/>
</dbReference>